<feature type="region of interest" description="Disordered" evidence="5">
    <location>
        <begin position="74"/>
        <end position="100"/>
    </location>
</feature>
<keyword evidence="10" id="KW-1185">Reference proteome</keyword>
<dbReference type="InterPro" id="IPR044800">
    <property type="entry name" value="LEC2-like"/>
</dbReference>
<dbReference type="Gene3D" id="2.40.330.10">
    <property type="entry name" value="DNA-binding pseudobarrel domain"/>
    <property type="match status" value="1"/>
</dbReference>
<gene>
    <name evidence="7" type="ORF">Vretifemale_12926</name>
    <name evidence="8" type="ORF">Vretimale_15866</name>
</gene>
<dbReference type="OrthoDB" id="757982at2759"/>
<dbReference type="CDD" id="cd10017">
    <property type="entry name" value="B3_DNA"/>
    <property type="match status" value="1"/>
</dbReference>
<feature type="region of interest" description="Disordered" evidence="5">
    <location>
        <begin position="377"/>
        <end position="410"/>
    </location>
</feature>
<keyword evidence="2" id="KW-0238">DNA-binding</keyword>
<feature type="compositionally biased region" description="Gly residues" evidence="5">
    <location>
        <begin position="307"/>
        <end position="318"/>
    </location>
</feature>
<keyword evidence="3" id="KW-0804">Transcription</keyword>
<dbReference type="PANTHER" id="PTHR31140">
    <property type="entry name" value="B3 DOMAIN-CONTAINING TRANSCRIPTION FACTOR ABI3"/>
    <property type="match status" value="1"/>
</dbReference>
<feature type="domain" description="TF-B3" evidence="6">
    <location>
        <begin position="185"/>
        <end position="285"/>
    </location>
</feature>
<dbReference type="InterPro" id="IPR003340">
    <property type="entry name" value="B3_DNA-bd"/>
</dbReference>
<feature type="region of interest" description="Disordered" evidence="5">
    <location>
        <begin position="290"/>
        <end position="346"/>
    </location>
</feature>
<dbReference type="EMBL" id="BNCP01000029">
    <property type="protein sequence ID" value="GIL84241.1"/>
    <property type="molecule type" value="Genomic_DNA"/>
</dbReference>
<protein>
    <recommendedName>
        <fullName evidence="6">TF-B3 domain-containing protein</fullName>
    </recommendedName>
</protein>
<dbReference type="GO" id="GO:0003677">
    <property type="term" value="F:DNA binding"/>
    <property type="evidence" value="ECO:0007669"/>
    <property type="project" value="UniProtKB-KW"/>
</dbReference>
<evidence type="ECO:0000313" key="8">
    <source>
        <dbReference type="EMBL" id="GIM12547.1"/>
    </source>
</evidence>
<name>A0A8J4GRN2_9CHLO</name>
<evidence type="ECO:0000259" key="6">
    <source>
        <dbReference type="PROSITE" id="PS50863"/>
    </source>
</evidence>
<sequence>MSQPMEIAGQSFLPGQATIAAPSPQPQIPQACLAPVDPSAAVFASDIDAQRQAAPAVAAALAATQLNHQQLQQHVQPQQQQLTSSASQPVPAPSGAPTTTAALPITHELLGGPLAALQLGLGLGLGPGPGRTFEQGAAVAVRGGGQSAPYLHKALVPAPMDTLDPEAAAVALTARMTATGASVIFEKALTASDVSGGGRVVVPKSVAEQYFPRLDQPSGVTISATDLDGRSYTFKWRFWVNNSSRMYLLEGAGELHRNYGLEVGDVMVFAQKPDGSLVVAGRVAVKSDMLKKTPAKRPAAASAASGGSSGGGGGGGGQTSRSRDSRGARGPALRIQQQPPMAVPSAAAAAEGAAAVLPPPPPPPVAAAAGAAAGTTATGTAAAADSNPPSRGRKRKTFFPPTPNAADPRFRAHGDDGASMAILDMEAPSDGIFRAVVTQHLVPVPSGVTLARNNRWTATLDVAGETYQAFFDTRDDAVEALTAAGASP</sequence>
<evidence type="ECO:0000313" key="10">
    <source>
        <dbReference type="Proteomes" id="UP000747110"/>
    </source>
</evidence>
<evidence type="ECO:0000256" key="2">
    <source>
        <dbReference type="ARBA" id="ARBA00023125"/>
    </source>
</evidence>
<keyword evidence="1" id="KW-0805">Transcription regulation</keyword>
<dbReference type="EMBL" id="BNCQ01000044">
    <property type="protein sequence ID" value="GIM12547.1"/>
    <property type="molecule type" value="Genomic_DNA"/>
</dbReference>
<dbReference type="Proteomes" id="UP000722791">
    <property type="component" value="Unassembled WGS sequence"/>
</dbReference>
<evidence type="ECO:0000256" key="4">
    <source>
        <dbReference type="ARBA" id="ARBA00023242"/>
    </source>
</evidence>
<evidence type="ECO:0000256" key="1">
    <source>
        <dbReference type="ARBA" id="ARBA00023015"/>
    </source>
</evidence>
<dbReference type="PROSITE" id="PS50863">
    <property type="entry name" value="B3"/>
    <property type="match status" value="1"/>
</dbReference>
<evidence type="ECO:0000313" key="9">
    <source>
        <dbReference type="Proteomes" id="UP000722791"/>
    </source>
</evidence>
<dbReference type="AlphaFoldDB" id="A0A8J4GRN2"/>
<dbReference type="PANTHER" id="PTHR31140:SF139">
    <property type="entry name" value="B3 DOMAIN-CONTAINING PROTEIN OS02G0455900-RELATED"/>
    <property type="match status" value="1"/>
</dbReference>
<proteinExistence type="predicted"/>
<evidence type="ECO:0000313" key="7">
    <source>
        <dbReference type="EMBL" id="GIL84241.1"/>
    </source>
</evidence>
<dbReference type="SMART" id="SM01019">
    <property type="entry name" value="B3"/>
    <property type="match status" value="1"/>
</dbReference>
<accession>A0A8J4GRN2</accession>
<dbReference type="Pfam" id="PF02362">
    <property type="entry name" value="B3"/>
    <property type="match status" value="1"/>
</dbReference>
<organism evidence="8 9">
    <name type="scientific">Volvox reticuliferus</name>
    <dbReference type="NCBI Taxonomy" id="1737510"/>
    <lineage>
        <taxon>Eukaryota</taxon>
        <taxon>Viridiplantae</taxon>
        <taxon>Chlorophyta</taxon>
        <taxon>core chlorophytes</taxon>
        <taxon>Chlorophyceae</taxon>
        <taxon>CS clade</taxon>
        <taxon>Chlamydomonadales</taxon>
        <taxon>Volvocaceae</taxon>
        <taxon>Volvox</taxon>
    </lineage>
</organism>
<comment type="caution">
    <text evidence="8">The sequence shown here is derived from an EMBL/GenBank/DDBJ whole genome shotgun (WGS) entry which is preliminary data.</text>
</comment>
<dbReference type="InterPro" id="IPR015300">
    <property type="entry name" value="DNA-bd_pseudobarrel_sf"/>
</dbReference>
<keyword evidence="4" id="KW-0539">Nucleus</keyword>
<dbReference type="SUPFAM" id="SSF101936">
    <property type="entry name" value="DNA-binding pseudobarrel domain"/>
    <property type="match status" value="1"/>
</dbReference>
<dbReference type="GO" id="GO:0003700">
    <property type="term" value="F:DNA-binding transcription factor activity"/>
    <property type="evidence" value="ECO:0007669"/>
    <property type="project" value="InterPro"/>
</dbReference>
<reference evidence="8" key="1">
    <citation type="journal article" date="2021" name="Proc. Natl. Acad. Sci. U.S.A.">
        <title>Three genomes in the algal genus Volvox reveal the fate of a haploid sex-determining region after a transition to homothallism.</title>
        <authorList>
            <person name="Yamamoto K."/>
            <person name="Hamaji T."/>
            <person name="Kawai-Toyooka H."/>
            <person name="Matsuzaki R."/>
            <person name="Takahashi F."/>
            <person name="Nishimura Y."/>
            <person name="Kawachi M."/>
            <person name="Noguchi H."/>
            <person name="Minakuchi Y."/>
            <person name="Umen J.G."/>
            <person name="Toyoda A."/>
            <person name="Nozaki H."/>
        </authorList>
    </citation>
    <scope>NUCLEOTIDE SEQUENCE</scope>
    <source>
        <strain evidence="8">NIES-3785</strain>
        <strain evidence="7">NIES-3786</strain>
    </source>
</reference>
<evidence type="ECO:0000256" key="3">
    <source>
        <dbReference type="ARBA" id="ARBA00023163"/>
    </source>
</evidence>
<evidence type="ECO:0000256" key="5">
    <source>
        <dbReference type="SAM" id="MobiDB-lite"/>
    </source>
</evidence>
<dbReference type="Proteomes" id="UP000747110">
    <property type="component" value="Unassembled WGS sequence"/>
</dbReference>